<protein>
    <submittedName>
        <fullName evidence="2">GIY-YIG nuclease family protein</fullName>
    </submittedName>
</protein>
<dbReference type="Proteomes" id="UP000305848">
    <property type="component" value="Unassembled WGS sequence"/>
</dbReference>
<sequence length="399" mass="46698">MAKTLDDIFNDDDFGLLNSKEKSSNVKTDEDRLVDSFEEINTFFEKNNREPSTGSMSEYNLLARLKGFRNDDKKKKILKPFDRFNLLGYVEMEKKTFDEILEDDDLGLLNTDGDTSIFNFKHTPKQDKRAETDFVAQRQPMPEEEFSKYELMFQQVHKEIKEGKRKLLRFDNIEQNLHIGNYYLIDGVMLYLESAELETEYKNLKSGGRVRKDGRTITIFENATKSNMLYRSLGKMIQKSGKLITQSDGAIQYNLIERANQVSEDDLQSGWIYVLKSKSQNLEISAIRDLYKIGFSTMQVADRIKNASREATFLFADVDIVATYHCYNLNMHLFENLIHRFFGESCLNIDLYNDQQQRITPREWFVVPLPMINEAINLLTKGIIINYRYDKEKQQILLK</sequence>
<reference evidence="2 3" key="1">
    <citation type="submission" date="2019-05" db="EMBL/GenBank/DDBJ databases">
        <title>Panacibacter sp. strain 17mud1-8 Genome sequencing and assembly.</title>
        <authorList>
            <person name="Chhetri G."/>
        </authorList>
    </citation>
    <scope>NUCLEOTIDE SEQUENCE [LARGE SCALE GENOMIC DNA]</scope>
    <source>
        <strain evidence="2 3">17mud1-8</strain>
    </source>
</reference>
<comment type="caution">
    <text evidence="2">The sequence shown here is derived from an EMBL/GenBank/DDBJ whole genome shotgun (WGS) entry which is preliminary data.</text>
</comment>
<feature type="domain" description="Bacteriophage T5 Orf172 DNA-binding" evidence="1">
    <location>
        <begin position="285"/>
        <end position="379"/>
    </location>
</feature>
<dbReference type="Pfam" id="PF13455">
    <property type="entry name" value="MUG113"/>
    <property type="match status" value="1"/>
</dbReference>
<dbReference type="RefSeq" id="WP_137262169.1">
    <property type="nucleotide sequence ID" value="NZ_SZQL01000009.1"/>
</dbReference>
<evidence type="ECO:0000259" key="1">
    <source>
        <dbReference type="SMART" id="SM00974"/>
    </source>
</evidence>
<organism evidence="2 3">
    <name type="scientific">Ilyomonas limi</name>
    <dbReference type="NCBI Taxonomy" id="2575867"/>
    <lineage>
        <taxon>Bacteria</taxon>
        <taxon>Pseudomonadati</taxon>
        <taxon>Bacteroidota</taxon>
        <taxon>Chitinophagia</taxon>
        <taxon>Chitinophagales</taxon>
        <taxon>Chitinophagaceae</taxon>
        <taxon>Ilyomonas</taxon>
    </lineage>
</organism>
<dbReference type="SMART" id="SM00974">
    <property type="entry name" value="T5orf172"/>
    <property type="match status" value="1"/>
</dbReference>
<evidence type="ECO:0000313" key="2">
    <source>
        <dbReference type="EMBL" id="TKK68065.1"/>
    </source>
</evidence>
<dbReference type="OrthoDB" id="9814995at2"/>
<gene>
    <name evidence="2" type="ORF">FC093_12695</name>
</gene>
<name>A0A4U3KZG5_9BACT</name>
<keyword evidence="3" id="KW-1185">Reference proteome</keyword>
<proteinExistence type="predicted"/>
<accession>A0A4U3KZG5</accession>
<dbReference type="InterPro" id="IPR018306">
    <property type="entry name" value="Phage_T5_Orf172_DNA-bd"/>
</dbReference>
<dbReference type="AlphaFoldDB" id="A0A4U3KZG5"/>
<dbReference type="EMBL" id="SZQL01000009">
    <property type="protein sequence ID" value="TKK68065.1"/>
    <property type="molecule type" value="Genomic_DNA"/>
</dbReference>
<evidence type="ECO:0000313" key="3">
    <source>
        <dbReference type="Proteomes" id="UP000305848"/>
    </source>
</evidence>